<comment type="caution">
    <text evidence="2">The sequence shown here is derived from an EMBL/GenBank/DDBJ whole genome shotgun (WGS) entry which is preliminary data.</text>
</comment>
<evidence type="ECO:0000256" key="1">
    <source>
        <dbReference type="SAM" id="Phobius"/>
    </source>
</evidence>
<dbReference type="Proteomes" id="UP000295633">
    <property type="component" value="Unassembled WGS sequence"/>
</dbReference>
<evidence type="ECO:0000313" key="2">
    <source>
        <dbReference type="EMBL" id="TDL45862.1"/>
    </source>
</evidence>
<keyword evidence="1" id="KW-0812">Transmembrane</keyword>
<gene>
    <name evidence="2" type="ORF">E2R54_05320</name>
</gene>
<evidence type="ECO:0000313" key="3">
    <source>
        <dbReference type="Proteomes" id="UP000295633"/>
    </source>
</evidence>
<dbReference type="STRING" id="273677.BW34_01721"/>
<accession>A0A4R5YMM2</accession>
<reference evidence="2 3" key="1">
    <citation type="submission" date="2019-03" db="EMBL/GenBank/DDBJ databases">
        <title>Genome Sequencing and Assembly of Various Microbes Isolated from Partially Reclaimed Soil and Acid Mine Drainage (AMD) Site.</title>
        <authorList>
            <person name="Steinbock B."/>
            <person name="Bechtold R."/>
            <person name="Sevigny J.L."/>
            <person name="Thomas D."/>
            <person name="Cuthill L.R."/>
            <person name="Aveiro Johannsen E.J."/>
            <person name="Thomas K."/>
            <person name="Ghosh A."/>
        </authorList>
    </citation>
    <scope>NUCLEOTIDE SEQUENCE [LARGE SCALE GENOMIC DNA]</scope>
    <source>
        <strain evidence="2 3">F-B2</strain>
    </source>
</reference>
<feature type="transmembrane region" description="Helical" evidence="1">
    <location>
        <begin position="141"/>
        <end position="163"/>
    </location>
</feature>
<organism evidence="2 3">
    <name type="scientific">Microbacterium oleivorans</name>
    <dbReference type="NCBI Taxonomy" id="273677"/>
    <lineage>
        <taxon>Bacteria</taxon>
        <taxon>Bacillati</taxon>
        <taxon>Actinomycetota</taxon>
        <taxon>Actinomycetes</taxon>
        <taxon>Micrococcales</taxon>
        <taxon>Microbacteriaceae</taxon>
        <taxon>Microbacterium</taxon>
    </lineage>
</organism>
<name>A0A4R5YMM2_9MICO</name>
<feature type="transmembrane region" description="Helical" evidence="1">
    <location>
        <begin position="55"/>
        <end position="73"/>
    </location>
</feature>
<dbReference type="RefSeq" id="WP_133398951.1">
    <property type="nucleotide sequence ID" value="NZ_SMZX01000001.1"/>
</dbReference>
<sequence length="211" mass="22074">MSEPRPPTSRTPSRAVQVVIVVLAVGVGVPVGIGAWIGGILLAENLGVRMPPEQVFAWIIAALVGVVLWPLSLRGARRGFSNATGGAPGNAAASRGERALRALIITVGAVALVALCGPRETASTVATAWEALAIGRRESGLLIQLLSLVLVAVLAAPVVLFTHRAARTLSPDDPRRRILQEREAWTLAAATAWTVSLMLGLVLAIAILLWL</sequence>
<feature type="transmembrane region" description="Helical" evidence="1">
    <location>
        <begin position="20"/>
        <end position="43"/>
    </location>
</feature>
<protein>
    <submittedName>
        <fullName evidence="2">Uncharacterized protein</fullName>
    </submittedName>
</protein>
<feature type="transmembrane region" description="Helical" evidence="1">
    <location>
        <begin position="102"/>
        <end position="121"/>
    </location>
</feature>
<keyword evidence="1" id="KW-0472">Membrane</keyword>
<proteinExistence type="predicted"/>
<feature type="transmembrane region" description="Helical" evidence="1">
    <location>
        <begin position="184"/>
        <end position="210"/>
    </location>
</feature>
<keyword evidence="1" id="KW-1133">Transmembrane helix</keyword>
<dbReference type="AlphaFoldDB" id="A0A4R5YMM2"/>
<dbReference type="EMBL" id="SMZX01000001">
    <property type="protein sequence ID" value="TDL45862.1"/>
    <property type="molecule type" value="Genomic_DNA"/>
</dbReference>